<dbReference type="InterPro" id="IPR052018">
    <property type="entry name" value="PHP_domain"/>
</dbReference>
<keyword evidence="3" id="KW-1185">Reference proteome</keyword>
<feature type="domain" description="Polymerase/histidinol phosphatase N-terminal" evidence="1">
    <location>
        <begin position="3"/>
        <end position="68"/>
    </location>
</feature>
<dbReference type="KEGG" id="ifn:GM661_17345"/>
<dbReference type="RefSeq" id="WP_230867923.1">
    <property type="nucleotide sequence ID" value="NZ_CP046640.1"/>
</dbReference>
<dbReference type="InterPro" id="IPR003141">
    <property type="entry name" value="Pol/His_phosphatase_N"/>
</dbReference>
<dbReference type="PANTHER" id="PTHR42924">
    <property type="entry name" value="EXONUCLEASE"/>
    <property type="match status" value="1"/>
</dbReference>
<dbReference type="Proteomes" id="UP000665020">
    <property type="component" value="Chromosome"/>
</dbReference>
<dbReference type="InterPro" id="IPR004013">
    <property type="entry name" value="PHP_dom"/>
</dbReference>
<reference evidence="2" key="1">
    <citation type="submission" date="2019-12" db="EMBL/GenBank/DDBJ databases">
        <authorList>
            <person name="zhang j."/>
            <person name="sun C.M."/>
        </authorList>
    </citation>
    <scope>NUCLEOTIDE SEQUENCE</scope>
    <source>
        <strain evidence="2">NS-1</strain>
    </source>
</reference>
<dbReference type="GO" id="GO:0004534">
    <property type="term" value="F:5'-3' RNA exonuclease activity"/>
    <property type="evidence" value="ECO:0007669"/>
    <property type="project" value="TreeGrafter"/>
</dbReference>
<dbReference type="CDD" id="cd07438">
    <property type="entry name" value="PHP_HisPPase_AMP"/>
    <property type="match status" value="1"/>
</dbReference>
<dbReference type="InterPro" id="IPR016195">
    <property type="entry name" value="Pol/histidinol_Pase-like"/>
</dbReference>
<evidence type="ECO:0000313" key="2">
    <source>
        <dbReference type="EMBL" id="QTL99590.1"/>
    </source>
</evidence>
<dbReference type="Pfam" id="PF02811">
    <property type="entry name" value="PHP"/>
    <property type="match status" value="1"/>
</dbReference>
<organism evidence="2 3">
    <name type="scientific">Iocasia fonsfrigidae</name>
    <dbReference type="NCBI Taxonomy" id="2682810"/>
    <lineage>
        <taxon>Bacteria</taxon>
        <taxon>Bacillati</taxon>
        <taxon>Bacillota</taxon>
        <taxon>Clostridia</taxon>
        <taxon>Halanaerobiales</taxon>
        <taxon>Halanaerobiaceae</taxon>
        <taxon>Iocasia</taxon>
    </lineage>
</organism>
<dbReference type="EMBL" id="CP046640">
    <property type="protein sequence ID" value="QTL99590.1"/>
    <property type="molecule type" value="Genomic_DNA"/>
</dbReference>
<dbReference type="SMART" id="SM00481">
    <property type="entry name" value="POLIIIAc"/>
    <property type="match status" value="1"/>
</dbReference>
<sequence length="278" mass="31107">MSADLHIHSTYSDGSFPPEQLVKMAKENGLSTIALADHDTVEGVPEMIALGKEMGIEVIPAIEFSTVREKAEVHILGYYMDYISRDFLKRVEAFFTARLDRAREMVNRLNQLGINIHYEDVTKLAGDKYIGRPHLAMALKQAGYIKETDDAYTNELIGNGGKAYVPKFQLKPVEAISIIKEAGGIAVLAHPYFINRGKPFGEEEIRELTEYGLDGLEVYHSKHSEKTSQYYLEIAEKLNLLVTGGSDFHGENTPGIQVGDVRIDDQRVKKLKDYLGIS</sequence>
<proteinExistence type="predicted"/>
<gene>
    <name evidence="2" type="ORF">GM661_17345</name>
</gene>
<evidence type="ECO:0000259" key="1">
    <source>
        <dbReference type="SMART" id="SM00481"/>
    </source>
</evidence>
<evidence type="ECO:0000313" key="3">
    <source>
        <dbReference type="Proteomes" id="UP000665020"/>
    </source>
</evidence>
<dbReference type="Gene3D" id="3.20.20.140">
    <property type="entry name" value="Metal-dependent hydrolases"/>
    <property type="match status" value="1"/>
</dbReference>
<dbReference type="GO" id="GO:0035312">
    <property type="term" value="F:5'-3' DNA exonuclease activity"/>
    <property type="evidence" value="ECO:0007669"/>
    <property type="project" value="TreeGrafter"/>
</dbReference>
<protein>
    <submittedName>
        <fullName evidence="2">PHP domain-containing protein</fullName>
    </submittedName>
</protein>
<dbReference type="PANTHER" id="PTHR42924:SF3">
    <property type="entry name" value="POLYMERASE_HISTIDINOL PHOSPHATASE N-TERMINAL DOMAIN-CONTAINING PROTEIN"/>
    <property type="match status" value="1"/>
</dbReference>
<accession>A0A8A7KEA0</accession>
<dbReference type="AlphaFoldDB" id="A0A8A7KEA0"/>
<dbReference type="Gene3D" id="1.10.150.650">
    <property type="match status" value="1"/>
</dbReference>
<dbReference type="SUPFAM" id="SSF89550">
    <property type="entry name" value="PHP domain-like"/>
    <property type="match status" value="1"/>
</dbReference>
<name>A0A8A7KEA0_9FIRM</name>